<comment type="caution">
    <text evidence="11">The sequence shown here is derived from an EMBL/GenBank/DDBJ whole genome shotgun (WGS) entry which is preliminary data.</text>
</comment>
<dbReference type="RefSeq" id="WP_007016169.1">
    <property type="nucleotide sequence ID" value="NZ_AAQH01000006.1"/>
</dbReference>
<comment type="subcellular location">
    <subcellularLocation>
        <location evidence="10">Cell membrane</location>
        <topology evidence="10">Multi-pass membrane protein</topology>
    </subcellularLocation>
    <subcellularLocation>
        <location evidence="10">Bacterial flagellum basal body</location>
    </subcellularLocation>
</comment>
<keyword evidence="8 10" id="KW-0975">Bacterial flagellum</keyword>
<accession>Q1N2V1</accession>
<keyword evidence="7 10" id="KW-0472">Membrane</keyword>
<keyword evidence="4 10" id="KW-1003">Cell membrane</keyword>
<dbReference type="NCBIfam" id="TIGR01400">
    <property type="entry name" value="fliR"/>
    <property type="match status" value="1"/>
</dbReference>
<dbReference type="PANTHER" id="PTHR30065">
    <property type="entry name" value="FLAGELLAR BIOSYNTHETIC PROTEIN FLIR"/>
    <property type="match status" value="1"/>
</dbReference>
<evidence type="ECO:0000313" key="12">
    <source>
        <dbReference type="Proteomes" id="UP000004263"/>
    </source>
</evidence>
<dbReference type="GO" id="GO:0006605">
    <property type="term" value="P:protein targeting"/>
    <property type="evidence" value="ECO:0007669"/>
    <property type="project" value="UniProtKB-UniRule"/>
</dbReference>
<dbReference type="InterPro" id="IPR002010">
    <property type="entry name" value="T3SS_IM_R"/>
</dbReference>
<keyword evidence="11" id="KW-0969">Cilium</keyword>
<feature type="transmembrane region" description="Helical" evidence="10">
    <location>
        <begin position="23"/>
        <end position="42"/>
    </location>
</feature>
<dbReference type="PRINTS" id="PR00953">
    <property type="entry name" value="TYPE3IMRPROT"/>
</dbReference>
<protein>
    <recommendedName>
        <fullName evidence="3 9">Flagellar biosynthetic protein FliR</fullName>
    </recommendedName>
</protein>
<dbReference type="PANTHER" id="PTHR30065:SF8">
    <property type="entry name" value="FLAGELLAR BIOSYNTHETIC PROTEIN FLIR"/>
    <property type="match status" value="1"/>
</dbReference>
<dbReference type="InterPro" id="IPR006303">
    <property type="entry name" value="FliR"/>
</dbReference>
<evidence type="ECO:0000256" key="4">
    <source>
        <dbReference type="ARBA" id="ARBA00022475"/>
    </source>
</evidence>
<dbReference type="HOGENOM" id="CLU_063626_4_0_6"/>
<reference evidence="11 12" key="1">
    <citation type="submission" date="2006-03" db="EMBL/GenBank/DDBJ databases">
        <authorList>
            <person name="Pinhassi J."/>
            <person name="Pedros-Alio C."/>
            <person name="Ferriera S."/>
            <person name="Johnson J."/>
            <person name="Kravitz S."/>
            <person name="Halpern A."/>
            <person name="Remington K."/>
            <person name="Beeson K."/>
            <person name="Tran B."/>
            <person name="Rogers Y.-H."/>
            <person name="Friedman R."/>
            <person name="Venter J.C."/>
        </authorList>
    </citation>
    <scope>NUCLEOTIDE SEQUENCE [LARGE SCALE GENOMIC DNA]</scope>
    <source>
        <strain evidence="11 12">RED65</strain>
    </source>
</reference>
<feature type="transmembrane region" description="Helical" evidence="10">
    <location>
        <begin position="221"/>
        <end position="241"/>
    </location>
</feature>
<dbReference type="OrthoDB" id="9797790at2"/>
<evidence type="ECO:0000256" key="6">
    <source>
        <dbReference type="ARBA" id="ARBA00022989"/>
    </source>
</evidence>
<dbReference type="AlphaFoldDB" id="Q1N2V1"/>
<gene>
    <name evidence="11" type="ORF">RED65_06723</name>
</gene>
<comment type="function">
    <text evidence="1 10">Role in flagellar biosynthesis.</text>
</comment>
<evidence type="ECO:0000256" key="9">
    <source>
        <dbReference type="NCBIfam" id="TIGR01400"/>
    </source>
</evidence>
<name>Q1N2V1_9GAMM</name>
<keyword evidence="11" id="KW-0966">Cell projection</keyword>
<dbReference type="GO" id="GO:0005886">
    <property type="term" value="C:plasma membrane"/>
    <property type="evidence" value="ECO:0007669"/>
    <property type="project" value="UniProtKB-SubCell"/>
</dbReference>
<dbReference type="Pfam" id="PF01311">
    <property type="entry name" value="Bac_export_1"/>
    <property type="match status" value="1"/>
</dbReference>
<evidence type="ECO:0000256" key="10">
    <source>
        <dbReference type="RuleBase" id="RU362071"/>
    </source>
</evidence>
<evidence type="ECO:0000256" key="3">
    <source>
        <dbReference type="ARBA" id="ARBA00021717"/>
    </source>
</evidence>
<evidence type="ECO:0000256" key="2">
    <source>
        <dbReference type="ARBA" id="ARBA00009772"/>
    </source>
</evidence>
<dbReference type="GO" id="GO:0044780">
    <property type="term" value="P:bacterial-type flagellum assembly"/>
    <property type="evidence" value="ECO:0007669"/>
    <property type="project" value="UniProtKB-UniRule"/>
</dbReference>
<evidence type="ECO:0000256" key="1">
    <source>
        <dbReference type="ARBA" id="ARBA00002578"/>
    </source>
</evidence>
<proteinExistence type="inferred from homology"/>
<dbReference type="STRING" id="207949.RED65_06723"/>
<keyword evidence="11" id="KW-0282">Flagellum</keyword>
<keyword evidence="5 10" id="KW-0812">Transmembrane</keyword>
<evidence type="ECO:0000256" key="5">
    <source>
        <dbReference type="ARBA" id="ARBA00022692"/>
    </source>
</evidence>
<feature type="transmembrane region" description="Helical" evidence="10">
    <location>
        <begin position="127"/>
        <end position="148"/>
    </location>
</feature>
<sequence length="262" mass="28813">MDPAVGFLLDINSAEVSSWVSRYLWPFFRFAGFFMVLPLFGTRLVTARVRLFLAFFTSILVTPLLPPMPVIDAVSVQTMVIIAQQILIGIALGFVVEILMQIFILCGQLIAMQTGLGMAMMVDPTNGVNVAVVAQWFLIFANLLFITLNGHLVAIEILADSFFTIPVGEGTISTNVMWSIVELAHWMFSAAIVLALPAITSMLVVNIAFGVMARLAPQLNIFAVGFPVTMLLGLIVLWIAFSGFGAEFGRLLTELFYFMRSF</sequence>
<organism evidence="11 12">
    <name type="scientific">Bermanella marisrubri</name>
    <dbReference type="NCBI Taxonomy" id="207949"/>
    <lineage>
        <taxon>Bacteria</taxon>
        <taxon>Pseudomonadati</taxon>
        <taxon>Pseudomonadota</taxon>
        <taxon>Gammaproteobacteria</taxon>
        <taxon>Oceanospirillales</taxon>
        <taxon>Oceanospirillaceae</taxon>
        <taxon>Bermanella</taxon>
    </lineage>
</organism>
<dbReference type="GO" id="GO:0009425">
    <property type="term" value="C:bacterial-type flagellum basal body"/>
    <property type="evidence" value="ECO:0007669"/>
    <property type="project" value="UniProtKB-SubCell"/>
</dbReference>
<feature type="transmembrane region" description="Helical" evidence="10">
    <location>
        <begin position="86"/>
        <end position="106"/>
    </location>
</feature>
<evidence type="ECO:0000256" key="7">
    <source>
        <dbReference type="ARBA" id="ARBA00023136"/>
    </source>
</evidence>
<feature type="transmembrane region" description="Helical" evidence="10">
    <location>
        <begin position="49"/>
        <end position="66"/>
    </location>
</feature>
<feature type="transmembrane region" description="Helical" evidence="10">
    <location>
        <begin position="186"/>
        <end position="209"/>
    </location>
</feature>
<dbReference type="EMBL" id="AAQH01000006">
    <property type="protein sequence ID" value="EAT12568.1"/>
    <property type="molecule type" value="Genomic_DNA"/>
</dbReference>
<dbReference type="Proteomes" id="UP000004263">
    <property type="component" value="Unassembled WGS sequence"/>
</dbReference>
<keyword evidence="12" id="KW-1185">Reference proteome</keyword>
<evidence type="ECO:0000256" key="8">
    <source>
        <dbReference type="ARBA" id="ARBA00023143"/>
    </source>
</evidence>
<keyword evidence="6 10" id="KW-1133">Transmembrane helix</keyword>
<comment type="similarity">
    <text evidence="2 10">Belongs to the FliR/MopE/SpaR family.</text>
</comment>
<evidence type="ECO:0000313" key="11">
    <source>
        <dbReference type="EMBL" id="EAT12568.1"/>
    </source>
</evidence>